<name>A0A2U8BS77_9RICK</name>
<accession>A0A2U8BS77</accession>
<keyword evidence="2" id="KW-1185">Reference proteome</keyword>
<dbReference type="KEGG" id="fso:Fsol_00421"/>
<gene>
    <name evidence="1" type="ORF">Fsol_00421</name>
</gene>
<dbReference type="AlphaFoldDB" id="A0A2U8BS77"/>
<evidence type="ECO:0000313" key="1">
    <source>
        <dbReference type="EMBL" id="AWD33216.1"/>
    </source>
</evidence>
<dbReference type="Proteomes" id="UP000244519">
    <property type="component" value="Chromosome"/>
</dbReference>
<organism evidence="1 2">
    <name type="scientific">Candidatus Fokinia solitaria</name>
    <dbReference type="NCBI Taxonomy" id="1802984"/>
    <lineage>
        <taxon>Bacteria</taxon>
        <taxon>Pseudomonadati</taxon>
        <taxon>Pseudomonadota</taxon>
        <taxon>Alphaproteobacteria</taxon>
        <taxon>Rickettsiales</taxon>
        <taxon>Candidatus Midichloriaceae</taxon>
        <taxon>Candidatus Fokinia</taxon>
    </lineage>
</organism>
<dbReference type="EMBL" id="CP025989">
    <property type="protein sequence ID" value="AWD33216.1"/>
    <property type="molecule type" value="Genomic_DNA"/>
</dbReference>
<evidence type="ECO:0000313" key="2">
    <source>
        <dbReference type="Proteomes" id="UP000244519"/>
    </source>
</evidence>
<protein>
    <submittedName>
        <fullName evidence="1">Uncharacterized protein</fullName>
    </submittedName>
</protein>
<sequence length="522" mass="59901">MSSTNIILCDHKDYLSNDAYVSSERQFSQSYITALSLFQNTILNLRFYDKFTQPMLICTNLAYKNTVISQLHEIGVRKAILLCEDSIYGSAVSLMLAIQYLLSVAAMTANHQVICTMLSHIKTINFDLFHTHAITKCIAKAKSNNMHLSKVLCFAAPTNYFDENTSYIEIKGDKIIPNNTLHDIKSFPETPYSKKTIAKIKNSIKSYSESPTRTAIKGGKNNHTYLSEIGVYYSSLKVLCDCFQLHMSDCFQETKKLFTNDDIKTERSFIIKEISTDASIQKVLSSYPKYNDFSQSILRYSDNAIVCTPEDYSESVNWNEVYHTSKMDIENAQLPHLNIAQNNIASQEREPVHSFQAFLHQHHATFESKSDSQNITYECQDSAKIIIKELKAKYAKAEIESHEKPQSLTEKRVFTMYSFEDLLHDFLAHNISENITLSDGNILFIEKPMLLMAQDNSVIWEFDTVIIVAHKKYIHIVRNVIKDLGNSEEAYEILQQLFETENKTDKALLKMILEEHKNSFIF</sequence>
<proteinExistence type="predicted"/>
<dbReference type="InterPro" id="IPR029044">
    <property type="entry name" value="Nucleotide-diphossugar_trans"/>
</dbReference>
<dbReference type="Gene3D" id="3.90.550.10">
    <property type="entry name" value="Spore Coat Polysaccharide Biosynthesis Protein SpsA, Chain A"/>
    <property type="match status" value="1"/>
</dbReference>
<reference evidence="1 2" key="1">
    <citation type="journal article" date="2018" name="Genome Biol. Evol.">
        <title>The Genome Sequence of "Candidatus Fokinia solitaria": Insights on Reductive Evolution in Rickettsiales.</title>
        <authorList>
            <person name="Floriano A.M."/>
            <person name="Castelli M."/>
            <person name="Krenek S."/>
            <person name="Berendonk T.U."/>
            <person name="Bazzocchi C."/>
            <person name="Petroni G."/>
            <person name="Sassera D."/>
        </authorList>
    </citation>
    <scope>NUCLEOTIDE SEQUENCE [LARGE SCALE GENOMIC DNA]</scope>
    <source>
        <strain evidence="1">Rio ETE_ALG 3VII</strain>
    </source>
</reference>
<dbReference type="RefSeq" id="WP_108673241.1">
    <property type="nucleotide sequence ID" value="NZ_CP025989.1"/>
</dbReference>